<proteinExistence type="predicted"/>
<dbReference type="EMBL" id="FCOL02000045">
    <property type="protein sequence ID" value="SAL78588.1"/>
    <property type="molecule type" value="Genomic_DNA"/>
</dbReference>
<dbReference type="RefSeq" id="WP_087659146.1">
    <property type="nucleotide sequence ID" value="NZ_FCOL02000045.1"/>
</dbReference>
<organism evidence="1 2">
    <name type="scientific">Caballeronia terrestris</name>
    <dbReference type="NCBI Taxonomy" id="1226301"/>
    <lineage>
        <taxon>Bacteria</taxon>
        <taxon>Pseudomonadati</taxon>
        <taxon>Pseudomonadota</taxon>
        <taxon>Betaproteobacteria</taxon>
        <taxon>Burkholderiales</taxon>
        <taxon>Burkholderiaceae</taxon>
        <taxon>Caballeronia</taxon>
    </lineage>
</organism>
<dbReference type="AlphaFoldDB" id="A0A158KBQ9"/>
<protein>
    <submittedName>
        <fullName evidence="1">Uncharacterized protein</fullName>
    </submittedName>
</protein>
<name>A0A158KBQ9_9BURK</name>
<reference evidence="1" key="1">
    <citation type="submission" date="2016-01" db="EMBL/GenBank/DDBJ databases">
        <authorList>
            <person name="Peeters C."/>
        </authorList>
    </citation>
    <scope>NUCLEOTIDE SEQUENCE [LARGE SCALE GENOMIC DNA]</scope>
    <source>
        <strain evidence="1">LMG 22937</strain>
    </source>
</reference>
<comment type="caution">
    <text evidence="1">The sequence shown here is derived from an EMBL/GenBank/DDBJ whole genome shotgun (WGS) entry which is preliminary data.</text>
</comment>
<keyword evidence="2" id="KW-1185">Reference proteome</keyword>
<gene>
    <name evidence="1" type="ORF">AWB67_05293</name>
</gene>
<evidence type="ECO:0000313" key="1">
    <source>
        <dbReference type="EMBL" id="SAL78588.1"/>
    </source>
</evidence>
<accession>A0A158KBQ9</accession>
<dbReference type="Proteomes" id="UP000054925">
    <property type="component" value="Unassembled WGS sequence"/>
</dbReference>
<sequence length="696" mass="78944">MTSPFLVCEFGKSTLSNLVKECFGSDFPDIFKKKQVDYIFRYLSDLNANSVLLEFEYVDKDYLEDYSRYYVKRFSSIGHKCARLHFFYWELDHRRIDDLLAEGDSESLTSLQQGYLGFMIVKPLPRTFIGKTCLRHYDSINENAAKKALTRRYQVNLFGIDLYIDSIAFQEQDKVVSACATTSIWSALNALAWRPIRSIPSCSEITTNAINFIEGSSNSFPNKELSNKQILRALDVEGLRHHTESLHRVRQDELFETVKCYIDSGLPLILGADVFGVSDDNTLTLKAGHAVSILGYKIGVAEQALYVHDDRLGPFARARIAALSDFACPAGVTHEWGLVLQEKDDEGKWKQPHEVLVPNFLISATHQKVRLPPSYALNTCNTIVDVYEKEVVRLGLESGSRDFSALQNQLSYEVRLTEISDFKRSLMGFKPERVFVDTDGNEINVSAGELAERQAEKLRFLTGSYARFQWIADFRYKARPAFTILIDATDIPQGHAVSAVLIRNKIEADAILELLKYAASPKALQAIEAVSQSFFSSFLRRLRPSDDGVLDHLNRTYGEPRAPRYLKESEIRDGQILNNGSAERFYESIDESLEAKFPQISLDDENSYLIWTIDRNGTLLIGEEIDKMGHPCLTGFKPARIAGELKRTSSGWIINSKSGRYSGDYTNTAELLQNALRRFQSIFHASRDHLSIEPRR</sequence>
<evidence type="ECO:0000313" key="2">
    <source>
        <dbReference type="Proteomes" id="UP000054925"/>
    </source>
</evidence>
<dbReference type="OrthoDB" id="6782387at2"/>